<gene>
    <name evidence="2" type="ORF">ACFFF6_06835</name>
</gene>
<dbReference type="SUPFAM" id="SSF51695">
    <property type="entry name" value="PLC-like phosphodiesterases"/>
    <property type="match status" value="1"/>
</dbReference>
<evidence type="ECO:0000313" key="2">
    <source>
        <dbReference type="EMBL" id="MFC0673665.1"/>
    </source>
</evidence>
<feature type="domain" description="GP-PDE" evidence="1">
    <location>
        <begin position="9"/>
        <end position="241"/>
    </location>
</feature>
<dbReference type="Proteomes" id="UP001589793">
    <property type="component" value="Unassembled WGS sequence"/>
</dbReference>
<name>A0ABV6R9J7_9MICO</name>
<dbReference type="RefSeq" id="WP_376979417.1">
    <property type="nucleotide sequence ID" value="NZ_JBHLSV010000006.1"/>
</dbReference>
<reference evidence="2 3" key="1">
    <citation type="submission" date="2024-09" db="EMBL/GenBank/DDBJ databases">
        <authorList>
            <person name="Sun Q."/>
            <person name="Mori K."/>
        </authorList>
    </citation>
    <scope>NUCLEOTIDE SEQUENCE [LARGE SCALE GENOMIC DNA]</scope>
    <source>
        <strain evidence="2 3">CICC 10874</strain>
    </source>
</reference>
<dbReference type="Gene3D" id="3.20.20.190">
    <property type="entry name" value="Phosphatidylinositol (PI) phosphodiesterase"/>
    <property type="match status" value="1"/>
</dbReference>
<keyword evidence="3" id="KW-1185">Reference proteome</keyword>
<comment type="caution">
    <text evidence="2">The sequence shown here is derived from an EMBL/GenBank/DDBJ whole genome shotgun (WGS) entry which is preliminary data.</text>
</comment>
<dbReference type="PROSITE" id="PS51704">
    <property type="entry name" value="GP_PDE"/>
    <property type="match status" value="1"/>
</dbReference>
<dbReference type="PANTHER" id="PTHR46211">
    <property type="entry name" value="GLYCEROPHOSPHORYL DIESTER PHOSPHODIESTERASE"/>
    <property type="match status" value="1"/>
</dbReference>
<protein>
    <submittedName>
        <fullName evidence="2">Glycerophosphodiester phosphodiesterase</fullName>
    </submittedName>
</protein>
<evidence type="ECO:0000259" key="1">
    <source>
        <dbReference type="PROSITE" id="PS51704"/>
    </source>
</evidence>
<evidence type="ECO:0000313" key="3">
    <source>
        <dbReference type="Proteomes" id="UP001589793"/>
    </source>
</evidence>
<sequence length="246" mass="25676">MSEIPAARPRIVGHRGAAALAPENTLASFRRAVADGAQLLECDVHLSRDGHVVIMHDETIDRTAHVASPLRTGAIADLTRAELETVLLGADGDGEPVPFLDQLLEETTVPLFIEVKAAAAAAAVAAQLESLPGDAPGRASTVITFHAAAAADIRRERPDTPVSYLVDVIDEAALARAAELGAVGIGPWVQGLSLHAARAVHEAGLELNPWTVNEAPQLDVALACGADTITTDDPAWVARELDARGL</sequence>
<dbReference type="InterPro" id="IPR030395">
    <property type="entry name" value="GP_PDE_dom"/>
</dbReference>
<organism evidence="2 3">
    <name type="scientific">Brachybacterium hainanense</name>
    <dbReference type="NCBI Taxonomy" id="1541174"/>
    <lineage>
        <taxon>Bacteria</taxon>
        <taxon>Bacillati</taxon>
        <taxon>Actinomycetota</taxon>
        <taxon>Actinomycetes</taxon>
        <taxon>Micrococcales</taxon>
        <taxon>Dermabacteraceae</taxon>
        <taxon>Brachybacterium</taxon>
    </lineage>
</organism>
<dbReference type="EMBL" id="JBHLSV010000006">
    <property type="protein sequence ID" value="MFC0673665.1"/>
    <property type="molecule type" value="Genomic_DNA"/>
</dbReference>
<dbReference type="Pfam" id="PF03009">
    <property type="entry name" value="GDPD"/>
    <property type="match status" value="1"/>
</dbReference>
<dbReference type="InterPro" id="IPR017946">
    <property type="entry name" value="PLC-like_Pdiesterase_TIM-brl"/>
</dbReference>
<accession>A0ABV6R9J7</accession>
<dbReference type="PANTHER" id="PTHR46211:SF14">
    <property type="entry name" value="GLYCEROPHOSPHODIESTER PHOSPHODIESTERASE"/>
    <property type="match status" value="1"/>
</dbReference>
<proteinExistence type="predicted"/>